<dbReference type="AlphaFoldDB" id="A0A0F9AHC3"/>
<dbReference type="EMBL" id="LAZR01057677">
    <property type="protein sequence ID" value="KKK71561.1"/>
    <property type="molecule type" value="Genomic_DNA"/>
</dbReference>
<feature type="non-terminal residue" evidence="1">
    <location>
        <position position="58"/>
    </location>
</feature>
<proteinExistence type="predicted"/>
<dbReference type="Gene3D" id="3.40.50.10490">
    <property type="entry name" value="Glucose-6-phosphate isomerase like protein, domain 1"/>
    <property type="match status" value="1"/>
</dbReference>
<evidence type="ECO:0000313" key="1">
    <source>
        <dbReference type="EMBL" id="KKK71561.1"/>
    </source>
</evidence>
<name>A0A0F9AHC3_9ZZZZ</name>
<accession>A0A0F9AHC3</accession>
<protein>
    <submittedName>
        <fullName evidence="1">Uncharacterized protein</fullName>
    </submittedName>
</protein>
<reference evidence="1" key="1">
    <citation type="journal article" date="2015" name="Nature">
        <title>Complex archaea that bridge the gap between prokaryotes and eukaryotes.</title>
        <authorList>
            <person name="Spang A."/>
            <person name="Saw J.H."/>
            <person name="Jorgensen S.L."/>
            <person name="Zaremba-Niedzwiedzka K."/>
            <person name="Martijn J."/>
            <person name="Lind A.E."/>
            <person name="van Eijk R."/>
            <person name="Schleper C."/>
            <person name="Guy L."/>
            <person name="Ettema T.J."/>
        </authorList>
    </citation>
    <scope>NUCLEOTIDE SEQUENCE</scope>
</reference>
<comment type="caution">
    <text evidence="1">The sequence shown here is derived from an EMBL/GenBank/DDBJ whole genome shotgun (WGS) entry which is preliminary data.</text>
</comment>
<gene>
    <name evidence="1" type="ORF">LCGC14_2912670</name>
</gene>
<organism evidence="1">
    <name type="scientific">marine sediment metagenome</name>
    <dbReference type="NCBI Taxonomy" id="412755"/>
    <lineage>
        <taxon>unclassified sequences</taxon>
        <taxon>metagenomes</taxon>
        <taxon>ecological metagenomes</taxon>
    </lineage>
</organism>
<sequence length="58" mass="6205">MINLGKKHFNVGGILESTSGFIYGEGMIFIAGNGGLAAESEHFTAELMGKFHSDVYIP</sequence>